<reference evidence="2" key="1">
    <citation type="submission" date="2022-07" db="EMBL/GenBank/DDBJ databases">
        <title>Faecal culturing of patients with breast cancer.</title>
        <authorList>
            <person name="Teng N.M.Y."/>
            <person name="Kiu R."/>
            <person name="Evans R."/>
            <person name="Baker D.J."/>
            <person name="Zenner C."/>
            <person name="Robinson S.D."/>
            <person name="Hall L.J."/>
        </authorList>
    </citation>
    <scope>NUCLEOTIDE SEQUENCE</scope>
    <source>
        <strain evidence="2">LH1062</strain>
    </source>
</reference>
<feature type="domain" description="FtsX extracellular" evidence="1">
    <location>
        <begin position="3"/>
        <end position="50"/>
    </location>
</feature>
<dbReference type="RefSeq" id="WP_290142308.1">
    <property type="nucleotide sequence ID" value="NZ_CP101620.1"/>
</dbReference>
<evidence type="ECO:0000259" key="1">
    <source>
        <dbReference type="Pfam" id="PF18075"/>
    </source>
</evidence>
<keyword evidence="3" id="KW-1185">Reference proteome</keyword>
<organism evidence="2 3">
    <name type="scientific">Allocoprobacillus halotolerans</name>
    <dbReference type="NCBI Taxonomy" id="2944914"/>
    <lineage>
        <taxon>Bacteria</taxon>
        <taxon>Bacillati</taxon>
        <taxon>Bacillota</taxon>
        <taxon>Erysipelotrichia</taxon>
        <taxon>Erysipelotrichales</taxon>
        <taxon>Erysipelotrichaceae</taxon>
        <taxon>Allocoprobacillus</taxon>
    </lineage>
</organism>
<accession>A0ABY5I648</accession>
<dbReference type="Pfam" id="PF18075">
    <property type="entry name" value="FtsX_ECD"/>
    <property type="match status" value="1"/>
</dbReference>
<dbReference type="EMBL" id="CP101620">
    <property type="protein sequence ID" value="UTY40827.1"/>
    <property type="molecule type" value="Genomic_DNA"/>
</dbReference>
<name>A0ABY5I648_9FIRM</name>
<dbReference type="Proteomes" id="UP001060112">
    <property type="component" value="Chromosome"/>
</dbReference>
<evidence type="ECO:0000313" key="2">
    <source>
        <dbReference type="EMBL" id="UTY40827.1"/>
    </source>
</evidence>
<evidence type="ECO:0000313" key="3">
    <source>
        <dbReference type="Proteomes" id="UP001060112"/>
    </source>
</evidence>
<protein>
    <submittedName>
        <fullName evidence="2">Permease-like cell division protein FtsX</fullName>
    </submittedName>
</protein>
<sequence length="61" mass="6789">MIEKQDEDGKKLFEGYRENNPLGAAYIVEVNDASEIDTVADKISALDHVNDATSGEHQQRL</sequence>
<gene>
    <name evidence="2" type="ORF">NMU03_08785</name>
</gene>
<proteinExistence type="predicted"/>
<dbReference type="InterPro" id="IPR040690">
    <property type="entry name" value="FtsX_ECD"/>
</dbReference>